<evidence type="ECO:0000256" key="5">
    <source>
        <dbReference type="ARBA" id="ARBA00023027"/>
    </source>
</evidence>
<organism evidence="9 10">
    <name type="scientific">Mangrovihabitans endophyticus</name>
    <dbReference type="NCBI Taxonomy" id="1751298"/>
    <lineage>
        <taxon>Bacteria</taxon>
        <taxon>Bacillati</taxon>
        <taxon>Actinomycetota</taxon>
        <taxon>Actinomycetes</taxon>
        <taxon>Micromonosporales</taxon>
        <taxon>Micromonosporaceae</taxon>
        <taxon>Mangrovihabitans</taxon>
    </lineage>
</organism>
<keyword evidence="5" id="KW-0520">NAD</keyword>
<dbReference type="Pfam" id="PF08125">
    <property type="entry name" value="Mannitol_dh_C"/>
    <property type="match status" value="1"/>
</dbReference>
<dbReference type="EC" id="1.1.1.17" evidence="2"/>
<dbReference type="Gene3D" id="1.10.1040.10">
    <property type="entry name" value="N-(1-d-carboxylethyl)-l-norvaline Dehydrogenase, domain 2"/>
    <property type="match status" value="1"/>
</dbReference>
<dbReference type="InterPro" id="IPR013131">
    <property type="entry name" value="Mannitol_DH_N"/>
</dbReference>
<dbReference type="InterPro" id="IPR036291">
    <property type="entry name" value="NAD(P)-bd_dom_sf"/>
</dbReference>
<dbReference type="PANTHER" id="PTHR43362">
    <property type="entry name" value="MANNITOL DEHYDROGENASE DSF1-RELATED"/>
    <property type="match status" value="1"/>
</dbReference>
<name>A0A8J3BVT1_9ACTN</name>
<keyword evidence="10" id="KW-1185">Reference proteome</keyword>
<accession>A0A8J3BVT1</accession>
<dbReference type="SUPFAM" id="SSF51735">
    <property type="entry name" value="NAD(P)-binding Rossmann-fold domains"/>
    <property type="match status" value="1"/>
</dbReference>
<dbReference type="RefSeq" id="WP_189077713.1">
    <property type="nucleotide sequence ID" value="NZ_BMMX01000001.1"/>
</dbReference>
<dbReference type="GO" id="GO:0019594">
    <property type="term" value="P:mannitol metabolic process"/>
    <property type="evidence" value="ECO:0007669"/>
    <property type="project" value="InterPro"/>
</dbReference>
<comment type="catalytic activity">
    <reaction evidence="6">
        <text>D-mannitol 1-phosphate + NAD(+) = beta-D-fructose 6-phosphate + NADH + H(+)</text>
        <dbReference type="Rhea" id="RHEA:19661"/>
        <dbReference type="ChEBI" id="CHEBI:15378"/>
        <dbReference type="ChEBI" id="CHEBI:57540"/>
        <dbReference type="ChEBI" id="CHEBI:57634"/>
        <dbReference type="ChEBI" id="CHEBI:57945"/>
        <dbReference type="ChEBI" id="CHEBI:61381"/>
        <dbReference type="EC" id="1.1.1.17"/>
    </reaction>
</comment>
<dbReference type="SUPFAM" id="SSF48179">
    <property type="entry name" value="6-phosphogluconate dehydrogenase C-terminal domain-like"/>
    <property type="match status" value="1"/>
</dbReference>
<dbReference type="InterPro" id="IPR023027">
    <property type="entry name" value="Mannitol_DH_CS"/>
</dbReference>
<sequence length="497" mass="51779">MAVTAAGLLGRAGLARLPERSRPLVPPGSLRTGIVHLGLGAFHRAHQAVYTEEAIAGAGGDWGIAAVAPRSTGVLSALRAQDGLYSVTSTGAHGAHTRVVGVFTDLRHAAADPDAVVALMADPAVRIVTLTVTEKGYRLDPASGRLILDDDLRADLTGERPPVTVPGLLVRALSARCRADAGPLALVSCDNLPANGRRLRRLTEQAMQRLGPGGPAGLAGWVADNVAFPGTMVDRIVPAASPDSLAAAESALGVRDLAAVTAEPYRQWVIEDHFPGGRPAWERAGAVLTADAGPWERLKLRTLNGVHSAIAYLGAVGGQPTVAAALRMPGLHEAMRRLVAEDVAASLQPPPGVTVVEYGESVLDRFANPAIAHRTVQVAQDGSQKLPQRLLHTVADRRAAGAAPRWAALAVAAWMRFVQGRADDGTDLPLDDPLAAAIRQRLASAPGNPAGVVHALLGLRAVFPAELAADEVFRDLLTAWLTALDRHGVAATLSGAR</sequence>
<evidence type="ECO:0000256" key="4">
    <source>
        <dbReference type="ARBA" id="ARBA00023002"/>
    </source>
</evidence>
<evidence type="ECO:0000256" key="6">
    <source>
        <dbReference type="ARBA" id="ARBA00048615"/>
    </source>
</evidence>
<dbReference type="EMBL" id="BMMX01000001">
    <property type="protein sequence ID" value="GGK77374.1"/>
    <property type="molecule type" value="Genomic_DNA"/>
</dbReference>
<evidence type="ECO:0000313" key="9">
    <source>
        <dbReference type="EMBL" id="GGK77374.1"/>
    </source>
</evidence>
<dbReference type="InterPro" id="IPR008927">
    <property type="entry name" value="6-PGluconate_DH-like_C_sf"/>
</dbReference>
<evidence type="ECO:0000313" key="10">
    <source>
        <dbReference type="Proteomes" id="UP000656042"/>
    </source>
</evidence>
<dbReference type="Pfam" id="PF01232">
    <property type="entry name" value="Mannitol_dh"/>
    <property type="match status" value="1"/>
</dbReference>
<dbReference type="InterPro" id="IPR000669">
    <property type="entry name" value="Mannitol_DH"/>
</dbReference>
<comment type="similarity">
    <text evidence="1">Belongs to the mannitol dehydrogenase family.</text>
</comment>
<evidence type="ECO:0000256" key="1">
    <source>
        <dbReference type="ARBA" id="ARBA00006541"/>
    </source>
</evidence>
<keyword evidence="4" id="KW-0560">Oxidoreductase</keyword>
<gene>
    <name evidence="9" type="ORF">GCM10012284_09270</name>
</gene>
<dbReference type="InterPro" id="IPR050988">
    <property type="entry name" value="Mannitol_DH/Oxidoreductase"/>
</dbReference>
<dbReference type="AlphaFoldDB" id="A0A8J3BVT1"/>
<protein>
    <recommendedName>
        <fullName evidence="3">Mannitol-1-phosphate 5-dehydrogenase</fullName>
        <ecNumber evidence="2">1.1.1.17</ecNumber>
    </recommendedName>
</protein>
<dbReference type="Proteomes" id="UP000656042">
    <property type="component" value="Unassembled WGS sequence"/>
</dbReference>
<dbReference type="InterPro" id="IPR013118">
    <property type="entry name" value="Mannitol_DH_C"/>
</dbReference>
<dbReference type="GO" id="GO:0008926">
    <property type="term" value="F:mannitol-1-phosphate 5-dehydrogenase activity"/>
    <property type="evidence" value="ECO:0007669"/>
    <property type="project" value="UniProtKB-EC"/>
</dbReference>
<comment type="caution">
    <text evidence="9">The sequence shown here is derived from an EMBL/GenBank/DDBJ whole genome shotgun (WGS) entry which is preliminary data.</text>
</comment>
<evidence type="ECO:0000259" key="8">
    <source>
        <dbReference type="Pfam" id="PF08125"/>
    </source>
</evidence>
<dbReference type="PROSITE" id="PS00974">
    <property type="entry name" value="MANNITOL_DHGENASE"/>
    <property type="match status" value="1"/>
</dbReference>
<feature type="domain" description="Mannitol dehydrogenase C-terminal" evidence="8">
    <location>
        <begin position="293"/>
        <end position="479"/>
    </location>
</feature>
<proteinExistence type="inferred from homology"/>
<evidence type="ECO:0000256" key="2">
    <source>
        <dbReference type="ARBA" id="ARBA00012939"/>
    </source>
</evidence>
<feature type="domain" description="Mannitol dehydrogenase N-terminal" evidence="7">
    <location>
        <begin position="33"/>
        <end position="282"/>
    </location>
</feature>
<evidence type="ECO:0000256" key="3">
    <source>
        <dbReference type="ARBA" id="ARBA00016219"/>
    </source>
</evidence>
<reference evidence="9" key="2">
    <citation type="submission" date="2020-09" db="EMBL/GenBank/DDBJ databases">
        <authorList>
            <person name="Sun Q."/>
            <person name="Zhou Y."/>
        </authorList>
    </citation>
    <scope>NUCLEOTIDE SEQUENCE</scope>
    <source>
        <strain evidence="9">CGMCC 4.7299</strain>
    </source>
</reference>
<evidence type="ECO:0000259" key="7">
    <source>
        <dbReference type="Pfam" id="PF01232"/>
    </source>
</evidence>
<dbReference type="InterPro" id="IPR013328">
    <property type="entry name" value="6PGD_dom2"/>
</dbReference>
<dbReference type="PRINTS" id="PR00084">
    <property type="entry name" value="MTLDHDRGNASE"/>
</dbReference>
<dbReference type="Gene3D" id="3.40.50.720">
    <property type="entry name" value="NAD(P)-binding Rossmann-like Domain"/>
    <property type="match status" value="1"/>
</dbReference>
<dbReference type="PANTHER" id="PTHR43362:SF1">
    <property type="entry name" value="MANNITOL DEHYDROGENASE 2-RELATED"/>
    <property type="match status" value="1"/>
</dbReference>
<reference evidence="9" key="1">
    <citation type="journal article" date="2014" name="Int. J. Syst. Evol. Microbiol.">
        <title>Complete genome sequence of Corynebacterium casei LMG S-19264T (=DSM 44701T), isolated from a smear-ripened cheese.</title>
        <authorList>
            <consortium name="US DOE Joint Genome Institute (JGI-PGF)"/>
            <person name="Walter F."/>
            <person name="Albersmeier A."/>
            <person name="Kalinowski J."/>
            <person name="Ruckert C."/>
        </authorList>
    </citation>
    <scope>NUCLEOTIDE SEQUENCE</scope>
    <source>
        <strain evidence="9">CGMCC 4.7299</strain>
    </source>
</reference>